<proteinExistence type="predicted"/>
<dbReference type="KEGG" id="gbc:GbCGDNIH3_0962"/>
<dbReference type="Proteomes" id="UP000019438">
    <property type="component" value="Chromosome"/>
</dbReference>
<evidence type="ECO:0000313" key="2">
    <source>
        <dbReference type="EMBL" id="AHJ62792.1"/>
    </source>
</evidence>
<feature type="chain" id="PRO_5042996772" description="Secreted protein" evidence="1">
    <location>
        <begin position="20"/>
        <end position="163"/>
    </location>
</feature>
<sequence>MILSMLSSSLLRVPHPAFCLGLLLLSGGCSLSDSHTAQRARTRFVGLSAVDLQTCLGAPDQKNTAGDTTILTYYANSTGNGGINITLPIIGGGLSVSGGGYCHATFRLDHDRVTQIHYSGEKDARGAPDAYCAPIIRQCLRDLDASQPDAQAEQHVPAAWRRY</sequence>
<reference evidence="3" key="1">
    <citation type="submission" date="2012-06" db="EMBL/GenBank/DDBJ databases">
        <title>Genome analysis of multiple Granulibacter bethesdensis isolates demonstrates substantial genome diversity.</title>
        <authorList>
            <person name="Greenberg D.E."/>
            <person name="Porcella S.F."/>
            <person name="Zarember K."/>
            <person name="Zelazny A.M."/>
            <person name="Bruno D."/>
            <person name="Martens C."/>
            <person name="Barbian K.D."/>
            <person name="Jaske E."/>
            <person name="Holland S.M."/>
        </authorList>
    </citation>
    <scope>NUCLEOTIDE SEQUENCE [LARGE SCALE GENOMIC DNA]</scope>
    <source>
        <strain evidence="3">CGDNIH3</strain>
    </source>
</reference>
<keyword evidence="1" id="KW-0732">Signal</keyword>
<gene>
    <name evidence="2" type="ORF">GbCGDNIH3_0962</name>
</gene>
<evidence type="ECO:0000256" key="1">
    <source>
        <dbReference type="SAM" id="SignalP"/>
    </source>
</evidence>
<organism evidence="2 3">
    <name type="scientific">Granulibacter bethesdensis</name>
    <dbReference type="NCBI Taxonomy" id="364410"/>
    <lineage>
        <taxon>Bacteria</taxon>
        <taxon>Pseudomonadati</taxon>
        <taxon>Pseudomonadota</taxon>
        <taxon>Alphaproteobacteria</taxon>
        <taxon>Acetobacterales</taxon>
        <taxon>Acetobacteraceae</taxon>
        <taxon>Granulibacter</taxon>
    </lineage>
</organism>
<dbReference type="AlphaFoldDB" id="A0AAN0RDF2"/>
<accession>A0AAN0RDF2</accession>
<evidence type="ECO:0008006" key="4">
    <source>
        <dbReference type="Google" id="ProtNLM"/>
    </source>
</evidence>
<evidence type="ECO:0000313" key="3">
    <source>
        <dbReference type="Proteomes" id="UP000019438"/>
    </source>
</evidence>
<dbReference type="EMBL" id="CP003181">
    <property type="protein sequence ID" value="AHJ62792.1"/>
    <property type="molecule type" value="Genomic_DNA"/>
</dbReference>
<name>A0AAN0RDF2_9PROT</name>
<feature type="signal peptide" evidence="1">
    <location>
        <begin position="1"/>
        <end position="19"/>
    </location>
</feature>
<protein>
    <recommendedName>
        <fullName evidence="4">Secreted protein</fullName>
    </recommendedName>
</protein>